<dbReference type="InterPro" id="IPR013783">
    <property type="entry name" value="Ig-like_fold"/>
</dbReference>
<dbReference type="PANTHER" id="PTHR11860">
    <property type="entry name" value="POLYMERIC-IMMUNOGLOBULIN RECEPTOR"/>
    <property type="match status" value="1"/>
</dbReference>
<dbReference type="AlphaFoldDB" id="A0A6G1BHE9"/>
<evidence type="ECO:0000256" key="3">
    <source>
        <dbReference type="ARBA" id="ARBA00022729"/>
    </source>
</evidence>
<evidence type="ECO:0000256" key="1">
    <source>
        <dbReference type="ARBA" id="ARBA00004370"/>
    </source>
</evidence>
<protein>
    <submittedName>
        <fullName evidence="9">GPC5C protein</fullName>
    </submittedName>
</protein>
<dbReference type="FunFam" id="2.60.40.10:FF:000370">
    <property type="entry name" value="CMRF35-like molecule 1"/>
    <property type="match status" value="1"/>
</dbReference>
<dbReference type="InterPro" id="IPR003599">
    <property type="entry name" value="Ig_sub"/>
</dbReference>
<keyword evidence="3" id="KW-0732">Signal</keyword>
<keyword evidence="7" id="KW-1133">Transmembrane helix</keyword>
<comment type="caution">
    <text evidence="9">The sequence shown here is derived from an EMBL/GenBank/DDBJ whole genome shotgun (WGS) entry which is preliminary data.</text>
</comment>
<evidence type="ECO:0000313" key="10">
    <source>
        <dbReference type="Proteomes" id="UP000475037"/>
    </source>
</evidence>
<feature type="non-terminal residue" evidence="9">
    <location>
        <position position="1"/>
    </location>
</feature>
<dbReference type="GO" id="GO:0004888">
    <property type="term" value="F:transmembrane signaling receptor activity"/>
    <property type="evidence" value="ECO:0007669"/>
    <property type="project" value="TreeGrafter"/>
</dbReference>
<dbReference type="InterPro" id="IPR036179">
    <property type="entry name" value="Ig-like_dom_sf"/>
</dbReference>
<comment type="subcellular location">
    <subcellularLocation>
        <location evidence="1">Membrane</location>
    </subcellularLocation>
</comment>
<dbReference type="Gene3D" id="2.60.40.10">
    <property type="entry name" value="Immunoglobulins"/>
    <property type="match status" value="1"/>
</dbReference>
<organism evidence="9 10">
    <name type="scientific">Crocuta crocuta</name>
    <name type="common">Spotted hyena</name>
    <dbReference type="NCBI Taxonomy" id="9678"/>
    <lineage>
        <taxon>Eukaryota</taxon>
        <taxon>Metazoa</taxon>
        <taxon>Chordata</taxon>
        <taxon>Craniata</taxon>
        <taxon>Vertebrata</taxon>
        <taxon>Euteleostomi</taxon>
        <taxon>Mammalia</taxon>
        <taxon>Eutheria</taxon>
        <taxon>Laurasiatheria</taxon>
        <taxon>Carnivora</taxon>
        <taxon>Feliformia</taxon>
        <taxon>Hyaenidae</taxon>
        <taxon>Crocuta</taxon>
    </lineage>
</organism>
<keyword evidence="5" id="KW-1015">Disulfide bond</keyword>
<evidence type="ECO:0000256" key="5">
    <source>
        <dbReference type="ARBA" id="ARBA00023157"/>
    </source>
</evidence>
<gene>
    <name evidence="9" type="primary">Gprc5c_0</name>
    <name evidence="9" type="ORF">FOF47_R14776</name>
</gene>
<evidence type="ECO:0000256" key="4">
    <source>
        <dbReference type="ARBA" id="ARBA00023136"/>
    </source>
</evidence>
<keyword evidence="4 7" id="KW-0472">Membrane</keyword>
<evidence type="ECO:0000259" key="8">
    <source>
        <dbReference type="PROSITE" id="PS50835"/>
    </source>
</evidence>
<dbReference type="Proteomes" id="UP000475037">
    <property type="component" value="Unassembled WGS sequence"/>
</dbReference>
<evidence type="ECO:0000313" key="9">
    <source>
        <dbReference type="EMBL" id="KAF0887127.1"/>
    </source>
</evidence>
<dbReference type="EMBL" id="VOAJ01000527">
    <property type="protein sequence ID" value="KAF0887127.1"/>
    <property type="molecule type" value="Genomic_DNA"/>
</dbReference>
<dbReference type="InterPro" id="IPR007110">
    <property type="entry name" value="Ig-like_dom"/>
</dbReference>
<dbReference type="SUPFAM" id="SSF48726">
    <property type="entry name" value="Immunoglobulin"/>
    <property type="match status" value="1"/>
</dbReference>
<dbReference type="PROSITE" id="PS50835">
    <property type="entry name" value="IG_LIKE"/>
    <property type="match status" value="1"/>
</dbReference>
<proteinExistence type="predicted"/>
<reference evidence="9 10" key="1">
    <citation type="submission" date="2019-11" db="EMBL/GenBank/DDBJ databases">
        <authorList>
            <person name="Yang C."/>
            <person name="Li F."/>
        </authorList>
    </citation>
    <scope>NUCLEOTIDE SEQUENCE [LARGE SCALE GENOMIC DNA]</scope>
    <source>
        <strain evidence="9">KB4526</strain>
        <tissue evidence="9">Muscle</tissue>
    </source>
</reference>
<keyword evidence="10" id="KW-1185">Reference proteome</keyword>
<name>A0A6G1BHE9_CROCR</name>
<feature type="domain" description="Ig-like" evidence="8">
    <location>
        <begin position="8"/>
        <end position="112"/>
    </location>
</feature>
<feature type="transmembrane region" description="Helical" evidence="7">
    <location>
        <begin position="174"/>
        <end position="198"/>
    </location>
</feature>
<sequence>TCTRLCFPGCSSISGPTSVSGPVGGSLSVRCSYEEWLRGYPKYWCKPTCFRNIVETKESDREVRSGRVSIRDHPANLTFTVTLENLVEDDAGTYRCGVDTSWLGYTGEPTLTIKVSVTPATTSTRPANIIVTQISTTTAGITTTPSSYTSTVSSALGATHSASSQKEFQPSQGLGLQVLLSLLALLLLLLGGSLFLAWRMLRKRKQFKGESAPCWDTLQGEPYYANLELQMLTLQGEPAQPRQEEVEYSTVVSARAGEELHYSLVAFDSQSQDSKANKTRSQRTPEQEPEYSVIKKT</sequence>
<feature type="non-terminal residue" evidence="9">
    <location>
        <position position="297"/>
    </location>
</feature>
<evidence type="ECO:0000256" key="2">
    <source>
        <dbReference type="ARBA" id="ARBA00022692"/>
    </source>
</evidence>
<dbReference type="InterPro" id="IPR050671">
    <property type="entry name" value="CD300_family_receptors"/>
</dbReference>
<feature type="region of interest" description="Disordered" evidence="6">
    <location>
        <begin position="268"/>
        <end position="297"/>
    </location>
</feature>
<dbReference type="InterPro" id="IPR013106">
    <property type="entry name" value="Ig_V-set"/>
</dbReference>
<dbReference type="GO" id="GO:0005886">
    <property type="term" value="C:plasma membrane"/>
    <property type="evidence" value="ECO:0007669"/>
    <property type="project" value="TreeGrafter"/>
</dbReference>
<evidence type="ECO:0000256" key="6">
    <source>
        <dbReference type="SAM" id="MobiDB-lite"/>
    </source>
</evidence>
<dbReference type="PANTHER" id="PTHR11860:SF115">
    <property type="entry name" value="IMMUNOGLOBULIN SUBTYPE DOMAIN-CONTAINING PROTEIN"/>
    <property type="match status" value="1"/>
</dbReference>
<dbReference type="SMART" id="SM00409">
    <property type="entry name" value="IG"/>
    <property type="match status" value="1"/>
</dbReference>
<keyword evidence="2 7" id="KW-0812">Transmembrane</keyword>
<accession>A0A6G1BHE9</accession>
<dbReference type="Pfam" id="PF07686">
    <property type="entry name" value="V-set"/>
    <property type="match status" value="1"/>
</dbReference>
<evidence type="ECO:0000256" key="7">
    <source>
        <dbReference type="SAM" id="Phobius"/>
    </source>
</evidence>
<dbReference type="CDD" id="cd05716">
    <property type="entry name" value="IgV_pIgR_like"/>
    <property type="match status" value="1"/>
</dbReference>